<organism evidence="1 2">
    <name type="scientific">Candidatus Merdivivens pullicola</name>
    <dbReference type="NCBI Taxonomy" id="2840872"/>
    <lineage>
        <taxon>Bacteria</taxon>
        <taxon>Pseudomonadati</taxon>
        <taxon>Bacteroidota</taxon>
        <taxon>Bacteroidia</taxon>
        <taxon>Bacteroidales</taxon>
        <taxon>Muribaculaceae</taxon>
        <taxon>Muribaculaceae incertae sedis</taxon>
        <taxon>Candidatus Merdivivens</taxon>
    </lineage>
</organism>
<dbReference type="Proteomes" id="UP000823604">
    <property type="component" value="Unassembled WGS sequence"/>
</dbReference>
<reference evidence="1" key="1">
    <citation type="submission" date="2020-10" db="EMBL/GenBank/DDBJ databases">
        <authorList>
            <person name="Gilroy R."/>
        </authorList>
    </citation>
    <scope>NUCLEOTIDE SEQUENCE</scope>
    <source>
        <strain evidence="1">B1-8020</strain>
    </source>
</reference>
<evidence type="ECO:0000313" key="2">
    <source>
        <dbReference type="Proteomes" id="UP000823604"/>
    </source>
</evidence>
<name>A0A9D9IH66_9BACT</name>
<dbReference type="PROSITE" id="PS51257">
    <property type="entry name" value="PROKAR_LIPOPROTEIN"/>
    <property type="match status" value="1"/>
</dbReference>
<gene>
    <name evidence="1" type="ORF">IAB81_00695</name>
</gene>
<proteinExistence type="predicted"/>
<accession>A0A9D9IH66</accession>
<dbReference type="EMBL" id="JADIMA010000008">
    <property type="protein sequence ID" value="MBO8472135.1"/>
    <property type="molecule type" value="Genomic_DNA"/>
</dbReference>
<reference evidence="1" key="2">
    <citation type="journal article" date="2021" name="PeerJ">
        <title>Extensive microbial diversity within the chicken gut microbiome revealed by metagenomics and culture.</title>
        <authorList>
            <person name="Gilroy R."/>
            <person name="Ravi A."/>
            <person name="Getino M."/>
            <person name="Pursley I."/>
            <person name="Horton D.L."/>
            <person name="Alikhan N.F."/>
            <person name="Baker D."/>
            <person name="Gharbi K."/>
            <person name="Hall N."/>
            <person name="Watson M."/>
            <person name="Adriaenssens E.M."/>
            <person name="Foster-Nyarko E."/>
            <person name="Jarju S."/>
            <person name="Secka A."/>
            <person name="Antonio M."/>
            <person name="Oren A."/>
            <person name="Chaudhuri R.R."/>
            <person name="La Ragione R."/>
            <person name="Hildebrand F."/>
            <person name="Pallen M.J."/>
        </authorList>
    </citation>
    <scope>NUCLEOTIDE SEQUENCE</scope>
    <source>
        <strain evidence="1">B1-8020</strain>
    </source>
</reference>
<dbReference type="AlphaFoldDB" id="A0A9D9IH66"/>
<comment type="caution">
    <text evidence="1">The sequence shown here is derived from an EMBL/GenBank/DDBJ whole genome shotgun (WGS) entry which is preliminary data.</text>
</comment>
<evidence type="ECO:0000313" key="1">
    <source>
        <dbReference type="EMBL" id="MBO8472135.1"/>
    </source>
</evidence>
<protein>
    <submittedName>
        <fullName evidence="1">DUF4906 domain-containing protein</fullName>
    </submittedName>
</protein>
<sequence>MTDIDKYFKYFAFISTIIMGLSGCIREINVKTPEDTKKFSFSVEEDLRDFDLRETKGVISDIYCTDENGMSDVTLLAYNLRTGKYQASYHTDNYTGENECTLELRENTAYRIFAIVNMGDIGIPPDSINGIEKYIYKIGSWKEMTDPHGFLPMAGSVTIDTGAGNDFPIYVKRLVAEINIDYNAPEGLKVVPDSIKVSNSPMEISPFTGNLPERFGDGDRGSEYDMSGFGEGKGIRMFMLENMSYGKETSGTLTVQDPSAPAPENTSWIELYGSIINSAGIKSGNIRYRILLDFDIERNKKYNINFSITPEGIYEDSWRVVVSDAILEMGDEIYMLPNSTMKFGIRADEYTDIKYTSSNNSIVIYSGGYLRSYNPGRTTLTATSEHPSAYGTVSVTVLNNSDDRMIINDADMLLGEKKTIEFIASHPDRICVATQYGELELDLKTQLVTGIRTVENEAVKLQFDTRKNRMFTVIVKELPYGQEGEYECYLANTSGKKQTFSIKASIPRLNIEFSDRDISECGNAEQYSLYLSHNGKRLEKENFDQELYERYYSSVTNTTESSTLEHIGFSDSSTGYKGEIYGIAAKGHDIYQGTVSFRFTDGIGNSDKGKASAIINVIPAFRSSGGRLADIDNMTLLDREMDSHSIPADSHDIDGAGIEIRHLGWDRIWENGKSPADKESINTETGKDGLKLLLGPEASGPYALRLSKTSPITGKTFTSTYYFDIYLNIEVGIHIPWNESGTYSLNIEIIYNINDSGGLVPVLQGERLEFLRVSKRFGVFENSLYCIGEKIPLWGNINFFYTDPAHASLPPCENFKDSVIDQFNKGNFIYKLHNPYLDRDESGGEFITDENISSMFFGNRNILFRFRLADSFLYTITHNGCQSSTGFQTGEIESNRNM</sequence>